<protein>
    <submittedName>
        <fullName evidence="2">Serine hydrolase</fullName>
    </submittedName>
</protein>
<keyword evidence="2" id="KW-0378">Hydrolase</keyword>
<accession>A0A2T2X7U7</accession>
<organism evidence="2 3">
    <name type="scientific">Sulfobacillus benefaciens</name>
    <dbReference type="NCBI Taxonomy" id="453960"/>
    <lineage>
        <taxon>Bacteria</taxon>
        <taxon>Bacillati</taxon>
        <taxon>Bacillota</taxon>
        <taxon>Clostridia</taxon>
        <taxon>Eubacteriales</taxon>
        <taxon>Clostridiales Family XVII. Incertae Sedis</taxon>
        <taxon>Sulfobacillus</taxon>
    </lineage>
</organism>
<name>A0A2T2X7U7_9FIRM</name>
<dbReference type="GO" id="GO:0046677">
    <property type="term" value="P:response to antibiotic"/>
    <property type="evidence" value="ECO:0007669"/>
    <property type="project" value="InterPro"/>
</dbReference>
<sequence length="280" mass="31370">MNKSWAWQRIQSVIGRFMGHVGFYAEHMMSHDSLSYDSQIVMETASVIKIPIMAAAFQYLVDHNESWETPLRIEPEDIVEGSGILRHLSPGLSLPILDVITLMIIVSDNTATNMILRLVGLDTVNHFITQHGGLAETKLMKRVDFSIPGPLGLSTARDMATLLTRLYQRTLVSAQASQAMWKILTQQQYNTIMTRDLPYDWITEEGESPPAVRIGSKSGSLQGVRNDVGIVTTPWGDYVVAILSEKAKDLRFHVDNEALVILPELSRIIFDYFTQSAPQP</sequence>
<proteinExistence type="predicted"/>
<dbReference type="EMBL" id="PXYT01000009">
    <property type="protein sequence ID" value="PSR30583.1"/>
    <property type="molecule type" value="Genomic_DNA"/>
</dbReference>
<dbReference type="Pfam" id="PF13354">
    <property type="entry name" value="Beta-lactamase2"/>
    <property type="match status" value="1"/>
</dbReference>
<gene>
    <name evidence="2" type="ORF">C7B43_05760</name>
</gene>
<dbReference type="AlphaFoldDB" id="A0A2T2X7U7"/>
<dbReference type="PANTHER" id="PTHR35333">
    <property type="entry name" value="BETA-LACTAMASE"/>
    <property type="match status" value="1"/>
</dbReference>
<feature type="domain" description="Beta-lactamase class A catalytic" evidence="1">
    <location>
        <begin position="22"/>
        <end position="243"/>
    </location>
</feature>
<dbReference type="Gene3D" id="3.40.710.10">
    <property type="entry name" value="DD-peptidase/beta-lactamase superfamily"/>
    <property type="match status" value="1"/>
</dbReference>
<dbReference type="Proteomes" id="UP000242699">
    <property type="component" value="Unassembled WGS sequence"/>
</dbReference>
<dbReference type="GO" id="GO:0030655">
    <property type="term" value="P:beta-lactam antibiotic catabolic process"/>
    <property type="evidence" value="ECO:0007669"/>
    <property type="project" value="InterPro"/>
</dbReference>
<dbReference type="InterPro" id="IPR000871">
    <property type="entry name" value="Beta-lactam_class-A"/>
</dbReference>
<dbReference type="GO" id="GO:0008800">
    <property type="term" value="F:beta-lactamase activity"/>
    <property type="evidence" value="ECO:0007669"/>
    <property type="project" value="InterPro"/>
</dbReference>
<evidence type="ECO:0000259" key="1">
    <source>
        <dbReference type="Pfam" id="PF13354"/>
    </source>
</evidence>
<evidence type="ECO:0000313" key="2">
    <source>
        <dbReference type="EMBL" id="PSR30583.1"/>
    </source>
</evidence>
<dbReference type="InterPro" id="IPR012338">
    <property type="entry name" value="Beta-lactam/transpept-like"/>
</dbReference>
<dbReference type="PANTHER" id="PTHR35333:SF4">
    <property type="entry name" value="SLR0121 PROTEIN"/>
    <property type="match status" value="1"/>
</dbReference>
<comment type="caution">
    <text evidence="2">The sequence shown here is derived from an EMBL/GenBank/DDBJ whole genome shotgun (WGS) entry which is preliminary data.</text>
</comment>
<dbReference type="SUPFAM" id="SSF56601">
    <property type="entry name" value="beta-lactamase/transpeptidase-like"/>
    <property type="match status" value="1"/>
</dbReference>
<evidence type="ECO:0000313" key="3">
    <source>
        <dbReference type="Proteomes" id="UP000242699"/>
    </source>
</evidence>
<reference evidence="2 3" key="1">
    <citation type="journal article" date="2014" name="BMC Genomics">
        <title>Comparison of environmental and isolate Sulfobacillus genomes reveals diverse carbon, sulfur, nitrogen, and hydrogen metabolisms.</title>
        <authorList>
            <person name="Justice N.B."/>
            <person name="Norman A."/>
            <person name="Brown C.T."/>
            <person name="Singh A."/>
            <person name="Thomas B.C."/>
            <person name="Banfield J.F."/>
        </authorList>
    </citation>
    <scope>NUCLEOTIDE SEQUENCE [LARGE SCALE GENOMIC DNA]</scope>
    <source>
        <strain evidence="2">AMDSBA1</strain>
    </source>
</reference>
<dbReference type="InterPro" id="IPR045155">
    <property type="entry name" value="Beta-lactam_cat"/>
</dbReference>